<proteinExistence type="predicted"/>
<keyword evidence="3 5" id="KW-1015">Disulfide bond</keyword>
<dbReference type="FunFam" id="3.10.250.10:FF:000006">
    <property type="entry name" value="neurotrypsin isoform X2"/>
    <property type="match status" value="1"/>
</dbReference>
<organism evidence="8 9">
    <name type="scientific">Strix occidentalis caurina</name>
    <name type="common">northern spotted owl</name>
    <dbReference type="NCBI Taxonomy" id="311401"/>
    <lineage>
        <taxon>Eukaryota</taxon>
        <taxon>Metazoa</taxon>
        <taxon>Chordata</taxon>
        <taxon>Craniata</taxon>
        <taxon>Vertebrata</taxon>
        <taxon>Euteleostomi</taxon>
        <taxon>Archelosauria</taxon>
        <taxon>Archosauria</taxon>
        <taxon>Dinosauria</taxon>
        <taxon>Saurischia</taxon>
        <taxon>Theropoda</taxon>
        <taxon>Coelurosauria</taxon>
        <taxon>Aves</taxon>
        <taxon>Neognathae</taxon>
        <taxon>Neoaves</taxon>
        <taxon>Telluraves</taxon>
        <taxon>Strigiformes</taxon>
        <taxon>Strigidae</taxon>
        <taxon>Strix</taxon>
    </lineage>
</organism>
<keyword evidence="1 6" id="KW-0732">Signal</keyword>
<keyword evidence="9" id="KW-1185">Reference proteome</keyword>
<protein>
    <recommendedName>
        <fullName evidence="7">SRCR domain-containing protein</fullName>
    </recommendedName>
</protein>
<dbReference type="AlphaFoldDB" id="A0A8D0FZ97"/>
<dbReference type="PANTHER" id="PTHR48071">
    <property type="entry name" value="SRCR DOMAIN-CONTAINING PROTEIN"/>
    <property type="match status" value="1"/>
</dbReference>
<dbReference type="Pfam" id="PF00530">
    <property type="entry name" value="SRCR"/>
    <property type="match status" value="1"/>
</dbReference>
<dbReference type="PRINTS" id="PR00258">
    <property type="entry name" value="SPERACTRCPTR"/>
</dbReference>
<evidence type="ECO:0000256" key="6">
    <source>
        <dbReference type="SAM" id="SignalP"/>
    </source>
</evidence>
<dbReference type="Gene3D" id="3.10.250.10">
    <property type="entry name" value="SRCR-like domain"/>
    <property type="match status" value="1"/>
</dbReference>
<evidence type="ECO:0000313" key="9">
    <source>
        <dbReference type="Proteomes" id="UP000694551"/>
    </source>
</evidence>
<feature type="disulfide bond" evidence="5">
    <location>
        <begin position="57"/>
        <end position="118"/>
    </location>
</feature>
<reference evidence="8" key="2">
    <citation type="submission" date="2025-09" db="UniProtKB">
        <authorList>
            <consortium name="Ensembl"/>
        </authorList>
    </citation>
    <scope>IDENTIFICATION</scope>
</reference>
<keyword evidence="2" id="KW-0677">Repeat</keyword>
<feature type="signal peptide" evidence="6">
    <location>
        <begin position="1"/>
        <end position="24"/>
    </location>
</feature>
<dbReference type="PROSITE" id="PS50287">
    <property type="entry name" value="SRCR_2"/>
    <property type="match status" value="1"/>
</dbReference>
<accession>A0A8D0FZ97</accession>
<feature type="domain" description="SRCR" evidence="7">
    <location>
        <begin position="19"/>
        <end position="119"/>
    </location>
</feature>
<evidence type="ECO:0000256" key="4">
    <source>
        <dbReference type="ARBA" id="ARBA00023180"/>
    </source>
</evidence>
<evidence type="ECO:0000256" key="1">
    <source>
        <dbReference type="ARBA" id="ARBA00022729"/>
    </source>
</evidence>
<dbReference type="PANTHER" id="PTHR48071:SF18">
    <property type="entry name" value="DELETED IN MALIGNANT BRAIN TUMORS 1 PROTEIN-RELATED"/>
    <property type="match status" value="1"/>
</dbReference>
<feature type="disulfide bond" evidence="5">
    <location>
        <begin position="88"/>
        <end position="98"/>
    </location>
</feature>
<dbReference type="Proteomes" id="UP000694551">
    <property type="component" value="Unplaced"/>
</dbReference>
<dbReference type="GO" id="GO:0016020">
    <property type="term" value="C:membrane"/>
    <property type="evidence" value="ECO:0007669"/>
    <property type="project" value="InterPro"/>
</dbReference>
<sequence length="188" mass="20002">CIPSRPLWPWIRTSFLGFVRLANGGSRCAGRVEVKQHGQWGTVCGNYWDMNDAAVVCKQLDCGSAVGAPQDGHFGQGSDTIWMDDVGCKGTESALSDCRHSGWGENDCIFSHDAGVMCSGKWTTYSTSLGLGLFRETGCVLRDQLSGTRALPNEDGHTAELALLLVSAVPGEKPVGTCLRVALTVPGP</sequence>
<dbReference type="Ensembl" id="ENSSOCT00000023669.1">
    <property type="protein sequence ID" value="ENSSOCP00000023094.1"/>
    <property type="gene ID" value="ENSSOCG00000017089.1"/>
</dbReference>
<dbReference type="SUPFAM" id="SSF56487">
    <property type="entry name" value="SRCR-like"/>
    <property type="match status" value="1"/>
</dbReference>
<dbReference type="InterPro" id="IPR001190">
    <property type="entry name" value="SRCR"/>
</dbReference>
<evidence type="ECO:0000256" key="2">
    <source>
        <dbReference type="ARBA" id="ARBA00022737"/>
    </source>
</evidence>
<dbReference type="SMART" id="SM00202">
    <property type="entry name" value="SR"/>
    <property type="match status" value="1"/>
</dbReference>
<name>A0A8D0FZ97_STROC</name>
<evidence type="ECO:0000256" key="3">
    <source>
        <dbReference type="ARBA" id="ARBA00023157"/>
    </source>
</evidence>
<evidence type="ECO:0000313" key="8">
    <source>
        <dbReference type="Ensembl" id="ENSSOCP00000023094.1"/>
    </source>
</evidence>
<dbReference type="InterPro" id="IPR036772">
    <property type="entry name" value="SRCR-like_dom_sf"/>
</dbReference>
<evidence type="ECO:0000256" key="5">
    <source>
        <dbReference type="PROSITE-ProRule" id="PRU00196"/>
    </source>
</evidence>
<feature type="chain" id="PRO_5034008399" description="SRCR domain-containing protein" evidence="6">
    <location>
        <begin position="25"/>
        <end position="188"/>
    </location>
</feature>
<evidence type="ECO:0000259" key="7">
    <source>
        <dbReference type="PROSITE" id="PS50287"/>
    </source>
</evidence>
<feature type="disulfide bond" evidence="5">
    <location>
        <begin position="44"/>
        <end position="108"/>
    </location>
</feature>
<reference evidence="8" key="1">
    <citation type="submission" date="2025-08" db="UniProtKB">
        <authorList>
            <consortium name="Ensembl"/>
        </authorList>
    </citation>
    <scope>IDENTIFICATION</scope>
</reference>
<keyword evidence="4" id="KW-0325">Glycoprotein</keyword>